<dbReference type="RefSeq" id="WP_054520107.1">
    <property type="nucleotide sequence ID" value="NZ_LGKO01000002.1"/>
</dbReference>
<proteinExistence type="predicted"/>
<reference evidence="2 3" key="1">
    <citation type="submission" date="2015-07" db="EMBL/GenBank/DDBJ databases">
        <title>Whole genome sequence of Thermanaerothrix daxensis DSM 23592.</title>
        <authorList>
            <person name="Hemp J."/>
            <person name="Ward L.M."/>
            <person name="Pace L.A."/>
            <person name="Fischer W.W."/>
        </authorList>
    </citation>
    <scope>NUCLEOTIDE SEQUENCE [LARGE SCALE GENOMIC DNA]</scope>
    <source>
        <strain evidence="2 3">GNS-1</strain>
    </source>
</reference>
<keyword evidence="1" id="KW-0472">Membrane</keyword>
<keyword evidence="1" id="KW-1133">Transmembrane helix</keyword>
<sequence length="240" mass="27237">MNDQSLQKALHKLASQRVSKPVDLWPRLSKRLENETPSRQMSKFLVRWGWIGIVVIIFGLLAFAVSNPKVQAAVPFITRVFQSDDRLSTIDVSRGVQLDLKQKWEGVDLSVKWVYADEKYVLIGYLLHSPQEERYEPYREQLKGTSCYTWEGTYGFVGESDFLNLRSSSNETAYLAIFKNTCRRVPTSLHFSVYAKRSLVSLIPSENSTPPSNNGLQILNPISAPPPIGPFEFELTLPSP</sequence>
<protein>
    <submittedName>
        <fullName evidence="2">Uncharacterized protein</fullName>
    </submittedName>
</protein>
<feature type="transmembrane region" description="Helical" evidence="1">
    <location>
        <begin position="44"/>
        <end position="65"/>
    </location>
</feature>
<evidence type="ECO:0000256" key="1">
    <source>
        <dbReference type="SAM" id="Phobius"/>
    </source>
</evidence>
<name>A0A0P6XLP0_9CHLR</name>
<accession>A0A0P6XLP0</accession>
<keyword evidence="3" id="KW-1185">Reference proteome</keyword>
<keyword evidence="1" id="KW-0812">Transmembrane</keyword>
<dbReference type="Proteomes" id="UP000050544">
    <property type="component" value="Unassembled WGS sequence"/>
</dbReference>
<dbReference type="EMBL" id="LGKO01000002">
    <property type="protein sequence ID" value="KPL83735.1"/>
    <property type="molecule type" value="Genomic_DNA"/>
</dbReference>
<evidence type="ECO:0000313" key="2">
    <source>
        <dbReference type="EMBL" id="KPL83735.1"/>
    </source>
</evidence>
<organism evidence="2 3">
    <name type="scientific">Thermanaerothrix daxensis</name>
    <dbReference type="NCBI Taxonomy" id="869279"/>
    <lineage>
        <taxon>Bacteria</taxon>
        <taxon>Bacillati</taxon>
        <taxon>Chloroflexota</taxon>
        <taxon>Anaerolineae</taxon>
        <taxon>Anaerolineales</taxon>
        <taxon>Anaerolineaceae</taxon>
        <taxon>Thermanaerothrix</taxon>
    </lineage>
</organism>
<dbReference type="AlphaFoldDB" id="A0A0P6XLP0"/>
<evidence type="ECO:0000313" key="3">
    <source>
        <dbReference type="Proteomes" id="UP000050544"/>
    </source>
</evidence>
<comment type="caution">
    <text evidence="2">The sequence shown here is derived from an EMBL/GenBank/DDBJ whole genome shotgun (WGS) entry which is preliminary data.</text>
</comment>
<gene>
    <name evidence="2" type="ORF">SE15_00200</name>
</gene>
<dbReference type="STRING" id="869279.SE15_00200"/>